<reference evidence="2 3" key="1">
    <citation type="journal article" date="2021" name="Front. Microbiol.">
        <title>Comprehensive Comparative Genomics and Phenotyping of Methylobacterium Species.</title>
        <authorList>
            <person name="Alessa O."/>
            <person name="Ogura Y."/>
            <person name="Fujitani Y."/>
            <person name="Takami H."/>
            <person name="Hayashi T."/>
            <person name="Sahin N."/>
            <person name="Tani A."/>
        </authorList>
    </citation>
    <scope>NUCLEOTIDE SEQUENCE [LARGE SCALE GENOMIC DNA]</scope>
    <source>
        <strain evidence="2 3">DSM 23679</strain>
    </source>
</reference>
<evidence type="ECO:0000313" key="2">
    <source>
        <dbReference type="EMBL" id="GJD43083.1"/>
    </source>
</evidence>
<keyword evidence="3" id="KW-1185">Reference proteome</keyword>
<accession>A0ABQ4QCY6</accession>
<feature type="domain" description="Tetrapyrrole biosynthesis uroporphyrinogen III synthase" evidence="1">
    <location>
        <begin position="16"/>
        <end position="231"/>
    </location>
</feature>
<evidence type="ECO:0000259" key="1">
    <source>
        <dbReference type="Pfam" id="PF02602"/>
    </source>
</evidence>
<protein>
    <recommendedName>
        <fullName evidence="1">Tetrapyrrole biosynthesis uroporphyrinogen III synthase domain-containing protein</fullName>
    </recommendedName>
</protein>
<comment type="caution">
    <text evidence="2">The sequence shown here is derived from an EMBL/GenBank/DDBJ whole genome shotgun (WGS) entry which is preliminary data.</text>
</comment>
<dbReference type="Gene3D" id="3.40.50.10090">
    <property type="match status" value="2"/>
</dbReference>
<name>A0ABQ4QCY6_9HYPH</name>
<dbReference type="Pfam" id="PF02602">
    <property type="entry name" value="HEM4"/>
    <property type="match status" value="1"/>
</dbReference>
<dbReference type="CDD" id="cd06578">
    <property type="entry name" value="HemD"/>
    <property type="match status" value="1"/>
</dbReference>
<evidence type="ECO:0000313" key="3">
    <source>
        <dbReference type="Proteomes" id="UP001055117"/>
    </source>
</evidence>
<proteinExistence type="predicted"/>
<gene>
    <name evidence="2" type="ORF">AFCDBAGC_0926</name>
</gene>
<dbReference type="EMBL" id="BPQG01000008">
    <property type="protein sequence ID" value="GJD43083.1"/>
    <property type="molecule type" value="Genomic_DNA"/>
</dbReference>
<dbReference type="SUPFAM" id="SSF69618">
    <property type="entry name" value="HemD-like"/>
    <property type="match status" value="1"/>
</dbReference>
<sequence length="235" mass="23518">MRIWVARPEPGAARTGERLAALGHRPLVAPVLAVRPTGAALPHGPFDGLILTSANALDAVLATTDAGALRGIPVFAVGARTAALAEARLGPVAVGAGDAVALAALVRGRLAAGARLLHLAGAERKAEPAAALTAAGYAIATHVAYAAEAVPHLPDAVFSALAATPPGLDAALHYSRRSARVAHRLSEAAGHGGAFGALRHYCLSDDVAAALDQAGVAAHFVAGRPREDDLLAGLS</sequence>
<dbReference type="InterPro" id="IPR036108">
    <property type="entry name" value="4pyrrol_syn_uPrphyn_synt_sf"/>
</dbReference>
<dbReference type="RefSeq" id="WP_147828019.1">
    <property type="nucleotide sequence ID" value="NZ_BPQG01000008.1"/>
</dbReference>
<organism evidence="2 3">
    <name type="scientific">Methylobacterium cerastii</name>
    <dbReference type="NCBI Taxonomy" id="932741"/>
    <lineage>
        <taxon>Bacteria</taxon>
        <taxon>Pseudomonadati</taxon>
        <taxon>Pseudomonadota</taxon>
        <taxon>Alphaproteobacteria</taxon>
        <taxon>Hyphomicrobiales</taxon>
        <taxon>Methylobacteriaceae</taxon>
        <taxon>Methylobacterium</taxon>
    </lineage>
</organism>
<dbReference type="Proteomes" id="UP001055117">
    <property type="component" value="Unassembled WGS sequence"/>
</dbReference>
<dbReference type="InterPro" id="IPR003754">
    <property type="entry name" value="4pyrrol_synth_uPrphyn_synth"/>
</dbReference>